<feature type="signal peptide" evidence="2">
    <location>
        <begin position="1"/>
        <end position="20"/>
    </location>
</feature>
<protein>
    <submittedName>
        <fullName evidence="3">Uncharacterized protein</fullName>
    </submittedName>
</protein>
<keyword evidence="4" id="KW-1185">Reference proteome</keyword>
<comment type="caution">
    <text evidence="3">The sequence shown here is derived from an EMBL/GenBank/DDBJ whole genome shotgun (WGS) entry which is preliminary data.</text>
</comment>
<evidence type="ECO:0000313" key="4">
    <source>
        <dbReference type="Proteomes" id="UP000603141"/>
    </source>
</evidence>
<reference evidence="3" key="1">
    <citation type="submission" date="2021-01" db="EMBL/GenBank/DDBJ databases">
        <title>Modified the classification status of verrucomicrobia.</title>
        <authorList>
            <person name="Feng X."/>
        </authorList>
    </citation>
    <scope>NUCLEOTIDE SEQUENCE</scope>
    <source>
        <strain evidence="3">KCTC 22041</strain>
    </source>
</reference>
<feature type="compositionally biased region" description="Basic and acidic residues" evidence="1">
    <location>
        <begin position="200"/>
        <end position="232"/>
    </location>
</feature>
<name>A0A934S8Q1_9BACT</name>
<gene>
    <name evidence="3" type="ORF">JIN85_10770</name>
</gene>
<accession>A0A934S8Q1</accession>
<dbReference type="AlphaFoldDB" id="A0A934S8Q1"/>
<sequence>MNRFFSILAISLASLGTSLAKVKVNEDEFGKELGGWTKRGKQAAEYAHSGAVYRTYRPEITPTPDGGIFISLRIDHVRGWLASDDHAVLEITVDKKGNIVAAQSNIAIQGQAITSEVIKGGTAAGQQLVGVDRAVQIGTDLIADLSEKMLREKIVEAGRVSFPAVLRHNYNLLFQAVHVVKEETPAVAVVVPEPDQPAADPKEPAKAEEKPKPDAEKSEKAPENPKAAKLEIKPYGTPTVDLPTTKQE</sequence>
<dbReference type="Proteomes" id="UP000603141">
    <property type="component" value="Unassembled WGS sequence"/>
</dbReference>
<feature type="region of interest" description="Disordered" evidence="1">
    <location>
        <begin position="191"/>
        <end position="248"/>
    </location>
</feature>
<evidence type="ECO:0000256" key="2">
    <source>
        <dbReference type="SAM" id="SignalP"/>
    </source>
</evidence>
<organism evidence="3 4">
    <name type="scientific">Luteolibacter pohnpeiensis</name>
    <dbReference type="NCBI Taxonomy" id="454153"/>
    <lineage>
        <taxon>Bacteria</taxon>
        <taxon>Pseudomonadati</taxon>
        <taxon>Verrucomicrobiota</taxon>
        <taxon>Verrucomicrobiia</taxon>
        <taxon>Verrucomicrobiales</taxon>
        <taxon>Verrucomicrobiaceae</taxon>
        <taxon>Luteolibacter</taxon>
    </lineage>
</organism>
<dbReference type="RefSeq" id="WP_200270480.1">
    <property type="nucleotide sequence ID" value="NZ_JAENIJ010000015.1"/>
</dbReference>
<evidence type="ECO:0000256" key="1">
    <source>
        <dbReference type="SAM" id="MobiDB-lite"/>
    </source>
</evidence>
<keyword evidence="2" id="KW-0732">Signal</keyword>
<feature type="chain" id="PRO_5036736969" evidence="2">
    <location>
        <begin position="21"/>
        <end position="248"/>
    </location>
</feature>
<proteinExistence type="predicted"/>
<evidence type="ECO:0000313" key="3">
    <source>
        <dbReference type="EMBL" id="MBK1882901.1"/>
    </source>
</evidence>
<dbReference type="EMBL" id="JAENIJ010000015">
    <property type="protein sequence ID" value="MBK1882901.1"/>
    <property type="molecule type" value="Genomic_DNA"/>
</dbReference>